<proteinExistence type="predicted"/>
<name>A0A329LUS8_9BACL</name>
<evidence type="ECO:0000313" key="1">
    <source>
        <dbReference type="EMBL" id="RAV11464.1"/>
    </source>
</evidence>
<keyword evidence="2" id="KW-1185">Reference proteome</keyword>
<dbReference type="Proteomes" id="UP000250369">
    <property type="component" value="Unassembled WGS sequence"/>
</dbReference>
<dbReference type="RefSeq" id="WP_113035894.1">
    <property type="nucleotide sequence ID" value="NZ_QMFB01000037.1"/>
</dbReference>
<dbReference type="GO" id="GO:0005198">
    <property type="term" value="F:structural molecule activity"/>
    <property type="evidence" value="ECO:0007669"/>
    <property type="project" value="InterPro"/>
</dbReference>
<dbReference type="InterPro" id="IPR010667">
    <property type="entry name" value="Phage_T4_Gp19"/>
</dbReference>
<sequence>MATAERRDPLAAFRFRVELDGMIVGGFSEVSGLQAETETEDYREGGLNSYVHKLPKATKYPNFILKRGLTNSVELWNWFNATANGQIKRRNGSLIVLDASGNESWRWNFSQAYPVKWAGPEFKADSGSIAFESVELVHNGFSKDG</sequence>
<dbReference type="AlphaFoldDB" id="A0A329LUS8"/>
<protein>
    <submittedName>
        <fullName evidence="1">Phage tail protein</fullName>
    </submittedName>
</protein>
<organism evidence="1 2">
    <name type="scientific">Paenibacillus contaminans</name>
    <dbReference type="NCBI Taxonomy" id="450362"/>
    <lineage>
        <taxon>Bacteria</taxon>
        <taxon>Bacillati</taxon>
        <taxon>Bacillota</taxon>
        <taxon>Bacilli</taxon>
        <taxon>Bacillales</taxon>
        <taxon>Paenibacillaceae</taxon>
        <taxon>Paenibacillus</taxon>
    </lineage>
</organism>
<reference evidence="1 2" key="1">
    <citation type="journal article" date="2009" name="Int. J. Syst. Evol. Microbiol.">
        <title>Paenibacillus contaminans sp. nov., isolated from a contaminated laboratory plate.</title>
        <authorList>
            <person name="Chou J.H."/>
            <person name="Lee J.H."/>
            <person name="Lin M.C."/>
            <person name="Chang P.S."/>
            <person name="Arun A.B."/>
            <person name="Young C.C."/>
            <person name="Chen W.M."/>
        </authorList>
    </citation>
    <scope>NUCLEOTIDE SEQUENCE [LARGE SCALE GENOMIC DNA]</scope>
    <source>
        <strain evidence="1 2">CKOBP-6</strain>
    </source>
</reference>
<accession>A0A329LUS8</accession>
<dbReference type="InterPro" id="IPR011747">
    <property type="entry name" value="CHP02241"/>
</dbReference>
<evidence type="ECO:0000313" key="2">
    <source>
        <dbReference type="Proteomes" id="UP000250369"/>
    </source>
</evidence>
<gene>
    <name evidence="1" type="ORF">DQG23_36060</name>
</gene>
<dbReference type="Pfam" id="PF06841">
    <property type="entry name" value="Phage_T4_gp19"/>
    <property type="match status" value="1"/>
</dbReference>
<dbReference type="NCBIfam" id="TIGR02241">
    <property type="entry name" value="conserved hypothetical phage tail region protein"/>
    <property type="match status" value="1"/>
</dbReference>
<dbReference type="EMBL" id="QMFB01000037">
    <property type="protein sequence ID" value="RAV11464.1"/>
    <property type="molecule type" value="Genomic_DNA"/>
</dbReference>
<dbReference type="PANTHER" id="PTHR38009">
    <property type="entry name" value="CONSERVED HYPOTHETICAL PHAGE TAIL PROTEIN"/>
    <property type="match status" value="1"/>
</dbReference>
<comment type="caution">
    <text evidence="1">The sequence shown here is derived from an EMBL/GenBank/DDBJ whole genome shotgun (WGS) entry which is preliminary data.</text>
</comment>
<dbReference type="PANTHER" id="PTHR38009:SF1">
    <property type="entry name" value="CONSERVED HYPOTHETICAL PHAGE TAIL PROTEIN"/>
    <property type="match status" value="1"/>
</dbReference>
<dbReference type="OrthoDB" id="73314at2"/>